<dbReference type="AlphaFoldDB" id="A0A815PHT0"/>
<gene>
    <name evidence="2" type="ORF">EDS130_LOCUS39412</name>
</gene>
<keyword evidence="1" id="KW-1133">Transmembrane helix</keyword>
<proteinExistence type="predicted"/>
<feature type="transmembrane region" description="Helical" evidence="1">
    <location>
        <begin position="359"/>
        <end position="385"/>
    </location>
</feature>
<protein>
    <submittedName>
        <fullName evidence="2">Uncharacterized protein</fullName>
    </submittedName>
</protein>
<keyword evidence="1" id="KW-0472">Membrane</keyword>
<sequence length="449" mass="50216">MAWSYWNWIIVNVLIGLGVVILTYTVLGILLWSFEQVFYSIVAKLFNITRCTIDVNHTVIRENTAIFTSHKHSTNTGRLSSKVTSCCRNDRSRTTLTSGNCFSRLCSCVTQIAPYIERDRLSEAASDTIRVVPIELIHNKTAQKEFIQISSIAREVASASNISQHSSPAEMHANNKIVTKPVSATTTDTSLEILRNHPSHPEYEREVLNMYGRYLTLNKKSNKFLIMTISVIVISSIIIAGIEGCFLASITVYPDGSCPIYGLMECFHGSNFTYFPCTPGNTINFTLYSNSATCFRWIARDASISNIVTQIGICTGLLTAFGSVVEVGINRITKPTRCCGMKLPFQFGILDLRLYQRPWLVVIFLILYISLPLGVLGSIVLLSYFRISITSLTYIILLTIVLICCLALLWIIWEEDEIGRVIPGAWHDFKDIVSKHQLEKLVTVGQGVA</sequence>
<dbReference type="Proteomes" id="UP000663852">
    <property type="component" value="Unassembled WGS sequence"/>
</dbReference>
<feature type="transmembrane region" description="Helical" evidence="1">
    <location>
        <begin position="6"/>
        <end position="34"/>
    </location>
</feature>
<name>A0A815PHT0_ADIRI</name>
<feature type="transmembrane region" description="Helical" evidence="1">
    <location>
        <begin position="224"/>
        <end position="253"/>
    </location>
</feature>
<evidence type="ECO:0000313" key="3">
    <source>
        <dbReference type="Proteomes" id="UP000663852"/>
    </source>
</evidence>
<keyword evidence="1" id="KW-0812">Transmembrane</keyword>
<reference evidence="2" key="1">
    <citation type="submission" date="2021-02" db="EMBL/GenBank/DDBJ databases">
        <authorList>
            <person name="Nowell W R."/>
        </authorList>
    </citation>
    <scope>NUCLEOTIDE SEQUENCE</scope>
</reference>
<feature type="transmembrane region" description="Helical" evidence="1">
    <location>
        <begin position="392"/>
        <end position="413"/>
    </location>
</feature>
<accession>A0A815PHT0</accession>
<evidence type="ECO:0000313" key="2">
    <source>
        <dbReference type="EMBL" id="CAF1449326.1"/>
    </source>
</evidence>
<comment type="caution">
    <text evidence="2">The sequence shown here is derived from an EMBL/GenBank/DDBJ whole genome shotgun (WGS) entry which is preliminary data.</text>
</comment>
<organism evidence="2 3">
    <name type="scientific">Adineta ricciae</name>
    <name type="common">Rotifer</name>
    <dbReference type="NCBI Taxonomy" id="249248"/>
    <lineage>
        <taxon>Eukaryota</taxon>
        <taxon>Metazoa</taxon>
        <taxon>Spiralia</taxon>
        <taxon>Gnathifera</taxon>
        <taxon>Rotifera</taxon>
        <taxon>Eurotatoria</taxon>
        <taxon>Bdelloidea</taxon>
        <taxon>Adinetida</taxon>
        <taxon>Adinetidae</taxon>
        <taxon>Adineta</taxon>
    </lineage>
</organism>
<evidence type="ECO:0000256" key="1">
    <source>
        <dbReference type="SAM" id="Phobius"/>
    </source>
</evidence>
<dbReference type="EMBL" id="CAJNOJ010000441">
    <property type="protein sequence ID" value="CAF1449326.1"/>
    <property type="molecule type" value="Genomic_DNA"/>
</dbReference>